<organism evidence="1 2">
    <name type="scientific">Blautia parvula</name>
    <dbReference type="NCBI Taxonomy" id="2877527"/>
    <lineage>
        <taxon>Bacteria</taxon>
        <taxon>Bacillati</taxon>
        <taxon>Bacillota</taxon>
        <taxon>Clostridia</taxon>
        <taxon>Lachnospirales</taxon>
        <taxon>Lachnospiraceae</taxon>
        <taxon>Blautia</taxon>
    </lineage>
</organism>
<evidence type="ECO:0000313" key="1">
    <source>
        <dbReference type="EMBL" id="GAA6500121.1"/>
    </source>
</evidence>
<evidence type="ECO:0000313" key="2">
    <source>
        <dbReference type="Proteomes" id="UP001600941"/>
    </source>
</evidence>
<reference evidence="1 2" key="1">
    <citation type="submission" date="2024-04" db="EMBL/GenBank/DDBJ databases">
        <title>Defined microbial consortia suppress multidrug-resistant proinflammatory Enterobacteriaceae via ecological control.</title>
        <authorList>
            <person name="Furuichi M."/>
            <person name="Kawaguchi T."/>
            <person name="Pust M."/>
            <person name="Yasuma K."/>
            <person name="Plichta D."/>
            <person name="Hasegawa N."/>
            <person name="Ohya T."/>
            <person name="Bhattarai S."/>
            <person name="Sasajima S."/>
            <person name="Aoto Y."/>
            <person name="Tuganbaev T."/>
            <person name="Yaginuma M."/>
            <person name="Ueda M."/>
            <person name="Okahashi N."/>
            <person name="Amafuji K."/>
            <person name="Kiridooshi Y."/>
            <person name="Sugita K."/>
            <person name="Strazar M."/>
            <person name="Skelly A."/>
            <person name="Suda W."/>
            <person name="Hattori M."/>
            <person name="Nakamoto N."/>
            <person name="Caballero S."/>
            <person name="Norman J."/>
            <person name="Olle B."/>
            <person name="Tanoue T."/>
            <person name="Arita M."/>
            <person name="Bucci V."/>
            <person name="Atarashi K."/>
            <person name="Xavier R."/>
            <person name="Honda K."/>
        </authorList>
    </citation>
    <scope>NUCLEOTIDE SEQUENCE [LARGE SCALE GENOMIC DNA]</scope>
    <source>
        <strain evidence="2">k34-0107-D12</strain>
    </source>
</reference>
<dbReference type="Pfam" id="PF13376">
    <property type="entry name" value="OmdA"/>
    <property type="match status" value="1"/>
</dbReference>
<protein>
    <submittedName>
        <fullName evidence="1">YdeI/OmpD-associated family protein</fullName>
    </submittedName>
</protein>
<dbReference type="RefSeq" id="WP_148393630.1">
    <property type="nucleotide sequence ID" value="NZ_BAABZQ010000001.1"/>
</dbReference>
<dbReference type="Proteomes" id="UP001600941">
    <property type="component" value="Unassembled WGS sequence"/>
</dbReference>
<accession>A0ABQ0BUB4</accession>
<name>A0ABQ0BUB4_9FIRM</name>
<comment type="caution">
    <text evidence="1">The sequence shown here is derived from an EMBL/GenBank/DDBJ whole genome shotgun (WGS) entry which is preliminary data.</text>
</comment>
<dbReference type="EMBL" id="BAABZQ010000001">
    <property type="protein sequence ID" value="GAA6500121.1"/>
    <property type="molecule type" value="Genomic_DNA"/>
</dbReference>
<gene>
    <name evidence="1" type="ORF">K340107D12_29370</name>
</gene>
<keyword evidence="2" id="KW-1185">Reference proteome</keyword>
<sequence length="187" mass="21370">MSEPILFKTREEFRDWLKNNCMTSGGVWLLFGKTKELVTVKAGEALEEALCFGWIDGLMKRVDEKSYVKYFSARRSGSKWSEKNKALAEALEKRGLMTDFGRAKIEEAKKNGQWEGTAPKVVIGKEQIDSVAELLKGNEQAYANFLNMSPSVQKTYTRAYLDARTEAGRVKRLAWMTERLEKNLKPM</sequence>
<proteinExistence type="predicted"/>